<dbReference type="GO" id="GO:0004713">
    <property type="term" value="F:protein tyrosine kinase activity"/>
    <property type="evidence" value="ECO:0007669"/>
    <property type="project" value="UniProtKB-KW"/>
</dbReference>
<dbReference type="Pfam" id="PF00017">
    <property type="entry name" value="SH2"/>
    <property type="match status" value="1"/>
</dbReference>
<feature type="domain" description="SH2" evidence="5">
    <location>
        <begin position="391"/>
        <end position="496"/>
    </location>
</feature>
<dbReference type="PANTHER" id="PTHR23257:SF958">
    <property type="entry name" value="SERINE_THREONINE-PROTEIN KINASE WNK4"/>
    <property type="match status" value="1"/>
</dbReference>
<dbReference type="InterPro" id="IPR011009">
    <property type="entry name" value="Kinase-like_dom_sf"/>
</dbReference>
<dbReference type="InterPro" id="IPR001245">
    <property type="entry name" value="Ser-Thr/Tyr_kinase_cat_dom"/>
</dbReference>
<keyword evidence="4" id="KW-0727">SH2 domain</keyword>
<dbReference type="CDD" id="cd00173">
    <property type="entry name" value="SH2"/>
    <property type="match status" value="1"/>
</dbReference>
<feature type="domain" description="Protein kinase" evidence="6">
    <location>
        <begin position="21"/>
        <end position="290"/>
    </location>
</feature>
<dbReference type="GO" id="GO:0005524">
    <property type="term" value="F:ATP binding"/>
    <property type="evidence" value="ECO:0007669"/>
    <property type="project" value="InterPro"/>
</dbReference>
<dbReference type="Gene3D" id="3.30.200.20">
    <property type="entry name" value="Phosphorylase Kinase, domain 1"/>
    <property type="match status" value="1"/>
</dbReference>
<evidence type="ECO:0000259" key="5">
    <source>
        <dbReference type="PROSITE" id="PS50001"/>
    </source>
</evidence>
<reference evidence="8" key="1">
    <citation type="journal article" date="2011" name="Genome Res.">
        <title>Phylogeny-wide analysis of social amoeba genomes highlights ancient origins for complex intercellular communication.</title>
        <authorList>
            <person name="Heidel A.J."/>
            <person name="Lawal H.M."/>
            <person name="Felder M."/>
            <person name="Schilde C."/>
            <person name="Helps N.R."/>
            <person name="Tunggal B."/>
            <person name="Rivero F."/>
            <person name="John U."/>
            <person name="Schleicher M."/>
            <person name="Eichinger L."/>
            <person name="Platzer M."/>
            <person name="Noegel A.A."/>
            <person name="Schaap P."/>
            <person name="Gloeckner G."/>
        </authorList>
    </citation>
    <scope>NUCLEOTIDE SEQUENCE [LARGE SCALE GENOMIC DNA]</scope>
    <source>
        <strain evidence="8">SH3</strain>
    </source>
</reference>
<evidence type="ECO:0000313" key="7">
    <source>
        <dbReference type="EMBL" id="EGG18340.1"/>
    </source>
</evidence>
<dbReference type="SUPFAM" id="SSF56112">
    <property type="entry name" value="Protein kinase-like (PK-like)"/>
    <property type="match status" value="1"/>
</dbReference>
<dbReference type="EMBL" id="GL883018">
    <property type="protein sequence ID" value="EGG18340.1"/>
    <property type="molecule type" value="Genomic_DNA"/>
</dbReference>
<evidence type="ECO:0000256" key="1">
    <source>
        <dbReference type="ARBA" id="ARBA00022679"/>
    </source>
</evidence>
<dbReference type="PANTHER" id="PTHR23257">
    <property type="entry name" value="SERINE-THREONINE PROTEIN KINASE"/>
    <property type="match status" value="1"/>
</dbReference>
<dbReference type="InterPro" id="IPR050167">
    <property type="entry name" value="Ser_Thr_protein_kinase"/>
</dbReference>
<dbReference type="InterPro" id="IPR000719">
    <property type="entry name" value="Prot_kinase_dom"/>
</dbReference>
<accession>F4Q0I9</accession>
<dbReference type="PROSITE" id="PS50011">
    <property type="entry name" value="PROTEIN_KINASE_DOM"/>
    <property type="match status" value="1"/>
</dbReference>
<keyword evidence="1" id="KW-0808">Transferase</keyword>
<evidence type="ECO:0000256" key="3">
    <source>
        <dbReference type="ARBA" id="ARBA00023137"/>
    </source>
</evidence>
<organism evidence="7 8">
    <name type="scientific">Cavenderia fasciculata</name>
    <name type="common">Slime mold</name>
    <name type="synonym">Dictyostelium fasciculatum</name>
    <dbReference type="NCBI Taxonomy" id="261658"/>
    <lineage>
        <taxon>Eukaryota</taxon>
        <taxon>Amoebozoa</taxon>
        <taxon>Evosea</taxon>
        <taxon>Eumycetozoa</taxon>
        <taxon>Dictyostelia</taxon>
        <taxon>Acytosteliales</taxon>
        <taxon>Cavenderiaceae</taxon>
        <taxon>Cavenderia</taxon>
    </lineage>
</organism>
<dbReference type="PROSITE" id="PS50001">
    <property type="entry name" value="SH2"/>
    <property type="match status" value="1"/>
</dbReference>
<dbReference type="Pfam" id="PF07714">
    <property type="entry name" value="PK_Tyr_Ser-Thr"/>
    <property type="match status" value="1"/>
</dbReference>
<dbReference type="GeneID" id="14870767"/>
<evidence type="ECO:0000313" key="8">
    <source>
        <dbReference type="Proteomes" id="UP000007797"/>
    </source>
</evidence>
<dbReference type="InterPro" id="IPR000980">
    <property type="entry name" value="SH2"/>
</dbReference>
<evidence type="ECO:0000256" key="2">
    <source>
        <dbReference type="ARBA" id="ARBA00022777"/>
    </source>
</evidence>
<dbReference type="Gene3D" id="1.10.510.10">
    <property type="entry name" value="Transferase(Phosphotransferase) domain 1"/>
    <property type="match status" value="1"/>
</dbReference>
<dbReference type="STRING" id="1054147.F4Q0I9"/>
<keyword evidence="8" id="KW-1185">Reference proteome</keyword>
<dbReference type="GO" id="GO:0007165">
    <property type="term" value="P:signal transduction"/>
    <property type="evidence" value="ECO:0007669"/>
    <property type="project" value="TreeGrafter"/>
</dbReference>
<dbReference type="Gene3D" id="3.30.505.10">
    <property type="entry name" value="SH2 domain"/>
    <property type="match status" value="1"/>
</dbReference>
<evidence type="ECO:0000259" key="6">
    <source>
        <dbReference type="PROSITE" id="PS50011"/>
    </source>
</evidence>
<dbReference type="SMART" id="SM00252">
    <property type="entry name" value="SH2"/>
    <property type="match status" value="1"/>
</dbReference>
<dbReference type="OMA" id="MINEAYI"/>
<protein>
    <recommendedName>
        <fullName evidence="9">SH2 domain-containing protein</fullName>
    </recommendedName>
</protein>
<proteinExistence type="predicted"/>
<dbReference type="KEGG" id="dfa:DFA_03834"/>
<evidence type="ECO:0008006" key="9">
    <source>
        <dbReference type="Google" id="ProtNLM"/>
    </source>
</evidence>
<sequence>MYSNKEIERELKKWTIELDEIELMEEISSSPWSKIHRALVRGLEAAVKIIDLEDLEQSIVDNMLREVMILLQLRNPNIILLMGVCKTPSKLYIVTEYLQGSVYHLIKQQQQLQLNDISLLMDTKRALMVAKDVSLAMNWMHRQSPPMVHLNLKPSNILYGTNFQIKISDFSLCKVKQGSKLTGQAGSTAYMAPEILQNREYNERSDVYSFGISLWAMLTQRDPYEGMFKSYPEMVGAIEEGVRPPIDQKWSNRLKDFLYMCWHKNPVQRPSFQEIIDNRMIEGAIIHELLQEDMDSLCFWKSVAKERTEMGWEEFYHGFVEHLGLDSSVVPLYSKEIKCLKQMLEVGEPDSNRGTVQLEHFARFTQYFGPITRHGGMHPLDRMWDVCTMPGFRGAMSTNEVHSALAGQKKGAYLVRFSFSEKSCYTISYVASSRSSDIGNIKVLYDGNRASYLYKGGKTVYPSFQQLITRHQPKNEPFREPMHGGPFLALQLKLPLSTGAETVYLAVPPSLFKHI</sequence>
<dbReference type="AlphaFoldDB" id="F4Q0I9"/>
<keyword evidence="2" id="KW-0418">Kinase</keyword>
<keyword evidence="3" id="KW-0829">Tyrosine-protein kinase</keyword>
<dbReference type="SUPFAM" id="SSF55550">
    <property type="entry name" value="SH2 domain"/>
    <property type="match status" value="1"/>
</dbReference>
<evidence type="ECO:0000256" key="4">
    <source>
        <dbReference type="PROSITE-ProRule" id="PRU00191"/>
    </source>
</evidence>
<dbReference type="Proteomes" id="UP000007797">
    <property type="component" value="Unassembled WGS sequence"/>
</dbReference>
<name>F4Q0I9_CACFS</name>
<dbReference type="RefSeq" id="XP_004366244.1">
    <property type="nucleotide sequence ID" value="XM_004366187.1"/>
</dbReference>
<dbReference type="GO" id="GO:0005737">
    <property type="term" value="C:cytoplasm"/>
    <property type="evidence" value="ECO:0007669"/>
    <property type="project" value="TreeGrafter"/>
</dbReference>
<gene>
    <name evidence="7" type="ORF">DFA_03834</name>
</gene>
<dbReference type="OrthoDB" id="4062651at2759"/>
<dbReference type="InterPro" id="IPR036860">
    <property type="entry name" value="SH2_dom_sf"/>
</dbReference>